<reference evidence="2" key="1">
    <citation type="journal article" date="2020" name="Stud. Mycol.">
        <title>101 Dothideomycetes genomes: a test case for predicting lifestyles and emergence of pathogens.</title>
        <authorList>
            <person name="Haridas S."/>
            <person name="Albert R."/>
            <person name="Binder M."/>
            <person name="Bloem J."/>
            <person name="Labutti K."/>
            <person name="Salamov A."/>
            <person name="Andreopoulos B."/>
            <person name="Baker S."/>
            <person name="Barry K."/>
            <person name="Bills G."/>
            <person name="Bluhm B."/>
            <person name="Cannon C."/>
            <person name="Castanera R."/>
            <person name="Culley D."/>
            <person name="Daum C."/>
            <person name="Ezra D."/>
            <person name="Gonzalez J."/>
            <person name="Henrissat B."/>
            <person name="Kuo A."/>
            <person name="Liang C."/>
            <person name="Lipzen A."/>
            <person name="Lutzoni F."/>
            <person name="Magnuson J."/>
            <person name="Mondo S."/>
            <person name="Nolan M."/>
            <person name="Ohm R."/>
            <person name="Pangilinan J."/>
            <person name="Park H.-J."/>
            <person name="Ramirez L."/>
            <person name="Alfaro M."/>
            <person name="Sun H."/>
            <person name="Tritt A."/>
            <person name="Yoshinaga Y."/>
            <person name="Zwiers L.-H."/>
            <person name="Turgeon B."/>
            <person name="Goodwin S."/>
            <person name="Spatafora J."/>
            <person name="Crous P."/>
            <person name="Grigoriev I."/>
        </authorList>
    </citation>
    <scope>NUCLEOTIDE SEQUENCE</scope>
    <source>
        <strain evidence="2">CBS 122368</strain>
    </source>
</reference>
<dbReference type="GeneID" id="54574519"/>
<gene>
    <name evidence="2" type="ORF">BU26DRAFT_255534</name>
</gene>
<accession>A0A6A6IRA2</accession>
<dbReference type="Gene3D" id="3.90.1300.10">
    <property type="entry name" value="Amidase signature (AS) domain"/>
    <property type="match status" value="1"/>
</dbReference>
<evidence type="ECO:0000313" key="3">
    <source>
        <dbReference type="Proteomes" id="UP000800094"/>
    </source>
</evidence>
<dbReference type="EMBL" id="ML987192">
    <property type="protein sequence ID" value="KAF2252332.1"/>
    <property type="molecule type" value="Genomic_DNA"/>
</dbReference>
<feature type="domain" description="Amidase" evidence="1">
    <location>
        <begin position="229"/>
        <end position="398"/>
    </location>
</feature>
<dbReference type="Pfam" id="PF01425">
    <property type="entry name" value="Amidase"/>
    <property type="match status" value="1"/>
</dbReference>
<dbReference type="PANTHER" id="PTHR46310:SF7">
    <property type="entry name" value="AMIDASE 1"/>
    <property type="match status" value="1"/>
</dbReference>
<dbReference type="AlphaFoldDB" id="A0A6A6IRA2"/>
<dbReference type="InterPro" id="IPR023631">
    <property type="entry name" value="Amidase_dom"/>
</dbReference>
<protein>
    <submittedName>
        <fullName evidence="2">Amidase signature enzyme</fullName>
    </submittedName>
</protein>
<dbReference type="Proteomes" id="UP000800094">
    <property type="component" value="Unassembled WGS sequence"/>
</dbReference>
<organism evidence="2 3">
    <name type="scientific">Trematosphaeria pertusa</name>
    <dbReference type="NCBI Taxonomy" id="390896"/>
    <lineage>
        <taxon>Eukaryota</taxon>
        <taxon>Fungi</taxon>
        <taxon>Dikarya</taxon>
        <taxon>Ascomycota</taxon>
        <taxon>Pezizomycotina</taxon>
        <taxon>Dothideomycetes</taxon>
        <taxon>Pleosporomycetidae</taxon>
        <taxon>Pleosporales</taxon>
        <taxon>Massarineae</taxon>
        <taxon>Trematosphaeriaceae</taxon>
        <taxon>Trematosphaeria</taxon>
    </lineage>
</organism>
<evidence type="ECO:0000313" key="2">
    <source>
        <dbReference type="EMBL" id="KAF2252332.1"/>
    </source>
</evidence>
<keyword evidence="3" id="KW-1185">Reference proteome</keyword>
<sequence>MFARPSAFSSNPLSSFFTGYHSTHHSLLARQSRTLRNTTLSSTSQMGDQSLSFTEGGNRYVTWPTDLLSVEPPLENGIIVMVVKLEQSEADALTEASLNRKLADWIALDDVLIPAFLHNILVLVPQPTYLYRSLKTIWGFDCHLHFRKFDSAGIVTLGPHLSVIGRFWQIYRLCDDTQDAFLVTLRPSTHGQRLYKNVAHDHDGSCLSVAVASRLAFLDEKRDLAKYRVALKDAFDLCDTRISLCSKAIYSLYPPQTSSAAAIAPLIGRGIQILGKTKLSAFLAREEPSEAVDYQTAWNPRADGYQSPGGSSSGSAAAVAAYDWLDIGIGTDTNGSIRRPAQCNGVFGLRVSRGVVPAHGMFSVFPTFDVPGLFSRDFEKIVAFVAETYARELLSPDIQGLPRKLVYLTDNMPTQHTEQKQLVMKLVDDLREYLGVDAVAVSLQKLWKDLPPAQVHGESLHDFLKEVGGSTYLFEYYHRFDKFRRKYREKFGKDPFVGHFVQWRWQIGKQYTHAQHQEGMRRMNVYEGWWRHRILEVGKKNTLVVMMSEEVAPRYRDDPPPDCHVQPAWHQWWVSPILGAPEVVIPIGDIPYESRVTRRTERLPVAASLLSEPESDLHLLELTQDFLRKKRRPLVVSAGRDMGMTSHAGQSAVVPTMRTGR</sequence>
<dbReference type="SUPFAM" id="SSF75304">
    <property type="entry name" value="Amidase signature (AS) enzymes"/>
    <property type="match status" value="1"/>
</dbReference>
<dbReference type="InterPro" id="IPR036928">
    <property type="entry name" value="AS_sf"/>
</dbReference>
<dbReference type="RefSeq" id="XP_033687336.1">
    <property type="nucleotide sequence ID" value="XM_033821189.1"/>
</dbReference>
<dbReference type="OrthoDB" id="3792226at2759"/>
<dbReference type="PANTHER" id="PTHR46310">
    <property type="entry name" value="AMIDASE 1"/>
    <property type="match status" value="1"/>
</dbReference>
<evidence type="ECO:0000259" key="1">
    <source>
        <dbReference type="Pfam" id="PF01425"/>
    </source>
</evidence>
<proteinExistence type="predicted"/>
<name>A0A6A6IRA2_9PLEO</name>